<name>A0A921KPU0_9MICO</name>
<reference evidence="2" key="2">
    <citation type="submission" date="2021-09" db="EMBL/GenBank/DDBJ databases">
        <authorList>
            <person name="Gilroy R."/>
        </authorList>
    </citation>
    <scope>NUCLEOTIDE SEQUENCE</scope>
    <source>
        <strain evidence="2">1647</strain>
    </source>
</reference>
<evidence type="ECO:0000313" key="3">
    <source>
        <dbReference type="Proteomes" id="UP000775129"/>
    </source>
</evidence>
<feature type="compositionally biased region" description="Acidic residues" evidence="1">
    <location>
        <begin position="264"/>
        <end position="314"/>
    </location>
</feature>
<accession>A0A921KPU0</accession>
<dbReference type="EMBL" id="DYWO01000117">
    <property type="protein sequence ID" value="HJF48908.1"/>
    <property type="molecule type" value="Genomic_DNA"/>
</dbReference>
<feature type="region of interest" description="Disordered" evidence="1">
    <location>
        <begin position="1"/>
        <end position="23"/>
    </location>
</feature>
<dbReference type="Proteomes" id="UP000775129">
    <property type="component" value="Unassembled WGS sequence"/>
</dbReference>
<evidence type="ECO:0000313" key="2">
    <source>
        <dbReference type="EMBL" id="HJF48908.1"/>
    </source>
</evidence>
<organism evidence="2 3">
    <name type="scientific">Brachybacterium paraconglomeratum</name>
    <dbReference type="NCBI Taxonomy" id="173362"/>
    <lineage>
        <taxon>Bacteria</taxon>
        <taxon>Bacillati</taxon>
        <taxon>Actinomycetota</taxon>
        <taxon>Actinomycetes</taxon>
        <taxon>Micrococcales</taxon>
        <taxon>Dermabacteraceae</taxon>
        <taxon>Brachybacterium</taxon>
    </lineage>
</organism>
<reference evidence="2" key="1">
    <citation type="journal article" date="2021" name="PeerJ">
        <title>Extensive microbial diversity within the chicken gut microbiome revealed by metagenomics and culture.</title>
        <authorList>
            <person name="Gilroy R."/>
            <person name="Ravi A."/>
            <person name="Getino M."/>
            <person name="Pursley I."/>
            <person name="Horton D.L."/>
            <person name="Alikhan N.F."/>
            <person name="Baker D."/>
            <person name="Gharbi K."/>
            <person name="Hall N."/>
            <person name="Watson M."/>
            <person name="Adriaenssens E.M."/>
            <person name="Foster-Nyarko E."/>
            <person name="Jarju S."/>
            <person name="Secka A."/>
            <person name="Antonio M."/>
            <person name="Oren A."/>
            <person name="Chaudhuri R.R."/>
            <person name="La Ragione R."/>
            <person name="Hildebrand F."/>
            <person name="Pallen M.J."/>
        </authorList>
    </citation>
    <scope>NUCLEOTIDE SEQUENCE</scope>
    <source>
        <strain evidence="2">1647</strain>
    </source>
</reference>
<proteinExistence type="predicted"/>
<feature type="compositionally biased region" description="Acidic residues" evidence="1">
    <location>
        <begin position="242"/>
        <end position="255"/>
    </location>
</feature>
<comment type="caution">
    <text evidence="2">The sequence shown here is derived from an EMBL/GenBank/DDBJ whole genome shotgun (WGS) entry which is preliminary data.</text>
</comment>
<evidence type="ECO:0008006" key="4">
    <source>
        <dbReference type="Google" id="ProtNLM"/>
    </source>
</evidence>
<feature type="region of interest" description="Disordered" evidence="1">
    <location>
        <begin position="242"/>
        <end position="343"/>
    </location>
</feature>
<gene>
    <name evidence="2" type="ORF">K8W24_03775</name>
</gene>
<evidence type="ECO:0000256" key="1">
    <source>
        <dbReference type="SAM" id="MobiDB-lite"/>
    </source>
</evidence>
<dbReference type="InterPro" id="IPR011990">
    <property type="entry name" value="TPR-like_helical_dom_sf"/>
</dbReference>
<dbReference type="Gene3D" id="1.25.40.10">
    <property type="entry name" value="Tetratricopeptide repeat domain"/>
    <property type="match status" value="1"/>
</dbReference>
<sequence length="343" mass="36288">MPEGVTGRELDKETHEELRGLSKETAERVGRHLVSAHLLEDTDPETALAHARFAARLGGRVGIVREVYGIFAYHAGDYRTASRELRTAMRITGRTDVLPMIADCERGLGRPERALDIAASEEAAALGVESAIELMMVVAGAYADTGDVQTALRTLEIPALRHKIDGRWQVRLWVAYADLLERADREDEARRWMTLAADADTEGLTDAAERLGRPAPAPAEAPVLEGDEQISVLDAFDPYAQDEQDGADDAEDGDAPVDAGADADAVETDDVDGTDDAAEAADDTEDDDAEVAEGDDAEVAESGAAEDTEGDGAEAGDATVTAESADAADDPGAPESGTREESA</sequence>
<protein>
    <recommendedName>
        <fullName evidence="4">Replicase polyprotein 1ab</fullName>
    </recommendedName>
</protein>
<dbReference type="AlphaFoldDB" id="A0A921KPU0"/>